<proteinExistence type="predicted"/>
<feature type="transmembrane region" description="Helical" evidence="1">
    <location>
        <begin position="251"/>
        <end position="268"/>
    </location>
</feature>
<accession>A0A0F9TDP8</accession>
<keyword evidence="1" id="KW-0472">Membrane</keyword>
<dbReference type="NCBIfam" id="TIGR03753">
    <property type="entry name" value="blh_monoox"/>
    <property type="match status" value="1"/>
</dbReference>
<feature type="transmembrane region" description="Helical" evidence="1">
    <location>
        <begin position="123"/>
        <end position="142"/>
    </location>
</feature>
<feature type="transmembrane region" description="Helical" evidence="1">
    <location>
        <begin position="69"/>
        <end position="87"/>
    </location>
</feature>
<dbReference type="InterPro" id="IPR022270">
    <property type="entry name" value="Blh_diox"/>
</dbReference>
<sequence>MRGLCKHYYGLATSAIVVLSIVLYYSPFSISFSINLALCIFLIVTLGIFHGSNDLYALRYLLKDSKIPYTLKIAFYILCALLFILLYSIDERVMLIAFIVISAYHFGEERSAGLDGFKGTKRLLWSFAYGSSIFLLLFYTNFSEFNQVIEQFGFHGVQPEYLQRLIVPCLIGQTLLLLGSCVLGRIPVFKTLLIFVELVSLFVLFRMLGILAGFTLYFIFWHSIPSIRTQIALRKNKGETFDLLTFSKQSLPVYLLSAATALISVYYFQNGMISLEYLVIFIACTTMPHVLVMAMFEKN</sequence>
<organism evidence="2">
    <name type="scientific">marine sediment metagenome</name>
    <dbReference type="NCBI Taxonomy" id="412755"/>
    <lineage>
        <taxon>unclassified sequences</taxon>
        <taxon>metagenomes</taxon>
        <taxon>ecological metagenomes</taxon>
    </lineage>
</organism>
<keyword evidence="1" id="KW-0812">Transmembrane</keyword>
<feature type="transmembrane region" description="Helical" evidence="1">
    <location>
        <begin position="32"/>
        <end position="49"/>
    </location>
</feature>
<evidence type="ECO:0000256" key="1">
    <source>
        <dbReference type="SAM" id="Phobius"/>
    </source>
</evidence>
<feature type="transmembrane region" description="Helical" evidence="1">
    <location>
        <begin position="275"/>
        <end position="296"/>
    </location>
</feature>
<dbReference type="Pfam" id="PF15461">
    <property type="entry name" value="BCD"/>
    <property type="match status" value="1"/>
</dbReference>
<dbReference type="EMBL" id="LAZR01001293">
    <property type="protein sequence ID" value="KKN47136.1"/>
    <property type="molecule type" value="Genomic_DNA"/>
</dbReference>
<feature type="transmembrane region" description="Helical" evidence="1">
    <location>
        <begin position="195"/>
        <end position="220"/>
    </location>
</feature>
<feature type="transmembrane region" description="Helical" evidence="1">
    <location>
        <begin position="7"/>
        <end position="26"/>
    </location>
</feature>
<dbReference type="AlphaFoldDB" id="A0A0F9TDP8"/>
<feature type="transmembrane region" description="Helical" evidence="1">
    <location>
        <begin position="162"/>
        <end position="183"/>
    </location>
</feature>
<protein>
    <recommendedName>
        <fullName evidence="3">Beta-carotene 15,15'-dioxygenase</fullName>
    </recommendedName>
</protein>
<gene>
    <name evidence="2" type="ORF">LCGC14_0666030</name>
</gene>
<dbReference type="GO" id="GO:0016702">
    <property type="term" value="F:oxidoreductase activity, acting on single donors with incorporation of molecular oxygen, incorporation of two atoms of oxygen"/>
    <property type="evidence" value="ECO:0007669"/>
    <property type="project" value="InterPro"/>
</dbReference>
<reference evidence="2" key="1">
    <citation type="journal article" date="2015" name="Nature">
        <title>Complex archaea that bridge the gap between prokaryotes and eukaryotes.</title>
        <authorList>
            <person name="Spang A."/>
            <person name="Saw J.H."/>
            <person name="Jorgensen S.L."/>
            <person name="Zaremba-Niedzwiedzka K."/>
            <person name="Martijn J."/>
            <person name="Lind A.E."/>
            <person name="van Eijk R."/>
            <person name="Schleper C."/>
            <person name="Guy L."/>
            <person name="Ettema T.J."/>
        </authorList>
    </citation>
    <scope>NUCLEOTIDE SEQUENCE</scope>
</reference>
<evidence type="ECO:0008006" key="3">
    <source>
        <dbReference type="Google" id="ProtNLM"/>
    </source>
</evidence>
<evidence type="ECO:0000313" key="2">
    <source>
        <dbReference type="EMBL" id="KKN47136.1"/>
    </source>
</evidence>
<comment type="caution">
    <text evidence="2">The sequence shown here is derived from an EMBL/GenBank/DDBJ whole genome shotgun (WGS) entry which is preliminary data.</text>
</comment>
<keyword evidence="1" id="KW-1133">Transmembrane helix</keyword>
<name>A0A0F9TDP8_9ZZZZ</name>